<comment type="caution">
    <text evidence="6">The sequence shown here is derived from an EMBL/GenBank/DDBJ whole genome shotgun (WGS) entry which is preliminary data.</text>
</comment>
<keyword evidence="2" id="KW-0285">Flavoprotein</keyword>
<dbReference type="SUPFAM" id="SSF52507">
    <property type="entry name" value="Homo-oligomeric flavin-containing Cys decarboxylases, HFCD"/>
    <property type="match status" value="1"/>
</dbReference>
<keyword evidence="4" id="KW-0808">Transferase</keyword>
<proteinExistence type="predicted"/>
<dbReference type="InterPro" id="IPR003382">
    <property type="entry name" value="Flavoprotein"/>
</dbReference>
<dbReference type="EMBL" id="VOAW01000016">
    <property type="protein sequence ID" value="TWO23908.1"/>
    <property type="molecule type" value="Genomic_DNA"/>
</dbReference>
<gene>
    <name evidence="6" type="ORF">ZA01_06505</name>
</gene>
<reference evidence="6 7" key="1">
    <citation type="submission" date="2019-07" db="EMBL/GenBank/DDBJ databases">
        <title>Rapid identification of Enteric Bacteria from Whole Genome Sequences (WGS) using Average Nucleotide Identity (ANI).</title>
        <authorList>
            <person name="Lane C."/>
        </authorList>
    </citation>
    <scope>NUCLEOTIDE SEQUENCE [LARGE SCALE GENOMIC DNA]</scope>
    <source>
        <strain evidence="6 7">2011D-8905</strain>
    </source>
</reference>
<evidence type="ECO:0000256" key="1">
    <source>
        <dbReference type="ARBA" id="ARBA00022602"/>
    </source>
</evidence>
<evidence type="ECO:0000259" key="5">
    <source>
        <dbReference type="Pfam" id="PF02441"/>
    </source>
</evidence>
<dbReference type="RefSeq" id="WP_147501048.1">
    <property type="nucleotide sequence ID" value="NZ_JANPQO010000001.1"/>
</dbReference>
<feature type="domain" description="Flavoprotein" evidence="5">
    <location>
        <begin position="3"/>
        <end position="180"/>
    </location>
</feature>
<keyword evidence="3" id="KW-0288">FMN</keyword>
<organism evidence="6 7">
    <name type="scientific">Campylobacter insulaenigrae</name>
    <dbReference type="NCBI Taxonomy" id="260714"/>
    <lineage>
        <taxon>Bacteria</taxon>
        <taxon>Pseudomonadati</taxon>
        <taxon>Campylobacterota</taxon>
        <taxon>Epsilonproteobacteria</taxon>
        <taxon>Campylobacterales</taxon>
        <taxon>Campylobacteraceae</taxon>
        <taxon>Campylobacter</taxon>
    </lineage>
</organism>
<dbReference type="Gene3D" id="3.40.50.1950">
    <property type="entry name" value="Flavin prenyltransferase-like"/>
    <property type="match status" value="1"/>
</dbReference>
<name>A0ABY3G2E2_9BACT</name>
<accession>A0ABY3G2E2</accession>
<protein>
    <submittedName>
        <fullName evidence="6">UbiX family flavin prenyltransferase</fullName>
    </submittedName>
</protein>
<dbReference type="InterPro" id="IPR036551">
    <property type="entry name" value="Flavin_trans-like"/>
</dbReference>
<dbReference type="NCBIfam" id="NF004685">
    <property type="entry name" value="PRK06029.1"/>
    <property type="match status" value="1"/>
</dbReference>
<keyword evidence="1" id="KW-0637">Prenyltransferase</keyword>
<keyword evidence="7" id="KW-1185">Reference proteome</keyword>
<evidence type="ECO:0000313" key="7">
    <source>
        <dbReference type="Proteomes" id="UP000321614"/>
    </source>
</evidence>
<evidence type="ECO:0000256" key="4">
    <source>
        <dbReference type="ARBA" id="ARBA00022679"/>
    </source>
</evidence>
<dbReference type="NCBIfam" id="TIGR00421">
    <property type="entry name" value="ubiX_pad"/>
    <property type="match status" value="1"/>
</dbReference>
<dbReference type="Proteomes" id="UP000321614">
    <property type="component" value="Unassembled WGS sequence"/>
</dbReference>
<evidence type="ECO:0000256" key="3">
    <source>
        <dbReference type="ARBA" id="ARBA00022643"/>
    </source>
</evidence>
<evidence type="ECO:0000256" key="2">
    <source>
        <dbReference type="ARBA" id="ARBA00022630"/>
    </source>
</evidence>
<dbReference type="InterPro" id="IPR004507">
    <property type="entry name" value="UbiX-like"/>
</dbReference>
<sequence>MRKILVNISGASSCELGFLLLKYLQDKGEIFAIISDNAKISFTKENSEISINNFMDAIKQKFKLQNIVFLENDNISECVASGSFGIETTFITPCSINTLAKISCGICDNLITRSAAVALKERKKMILGVREMPYSSISLEQMTKLSYQGVIIAPPVMASYAKVQNLDELKKFIIGKWLDLADIKHELYKRWQ</sequence>
<evidence type="ECO:0000313" key="6">
    <source>
        <dbReference type="EMBL" id="TWO23908.1"/>
    </source>
</evidence>
<dbReference type="Pfam" id="PF02441">
    <property type="entry name" value="Flavoprotein"/>
    <property type="match status" value="1"/>
</dbReference>